<organism evidence="2">
    <name type="scientific">candidate division WOR-3 bacterium</name>
    <dbReference type="NCBI Taxonomy" id="2052148"/>
    <lineage>
        <taxon>Bacteria</taxon>
        <taxon>Bacteria division WOR-3</taxon>
    </lineage>
</organism>
<evidence type="ECO:0000256" key="1">
    <source>
        <dbReference type="SAM" id="Coils"/>
    </source>
</evidence>
<evidence type="ECO:0000313" key="2">
    <source>
        <dbReference type="EMBL" id="HDL60319.1"/>
    </source>
</evidence>
<dbReference type="EMBL" id="DRDR01000109">
    <property type="protein sequence ID" value="HDL60319.1"/>
    <property type="molecule type" value="Genomic_DNA"/>
</dbReference>
<protein>
    <recommendedName>
        <fullName evidence="3">DNA double-strand break repair Rad50 ATPase</fullName>
    </recommendedName>
</protein>
<comment type="caution">
    <text evidence="2">The sequence shown here is derived from an EMBL/GenBank/DDBJ whole genome shotgun (WGS) entry which is preliminary data.</text>
</comment>
<sequence length="368" mass="43603">MIEYLSIVSIVLILVLVYYVKSTVDNVISSFSEVKAEVQSSLGELEYMKNDITSKISLMRRELEQLKSIENTEVDEYGSWKIKSLEQKISKLEKAVRENLTQNGAKKNSLLKELNILKTDLRHLKEKLYKTQEALQKEFDILKEKVKEDLIKEITEEIEMLEEMIEEKKDRELQEFMEVLTFSINLEPERLQKGLSDLKKGLLSLRDAAKVYVLTEKGQEEFYKLRDDIVELLKNLRKIAVVSHPEEEIYRHFRKIIVEIKRLELPMKIERNGRIVELNPEKSFIEIHHRIYLMIEEVDRIAKMLDTPIPITPIEKEFYEKLNTQFKELKQLEMQLEKIMSRLGQKNIDDPTTRSQKELENLLQELEF</sequence>
<feature type="coiled-coil region" evidence="1">
    <location>
        <begin position="319"/>
        <end position="349"/>
    </location>
</feature>
<keyword evidence="1" id="KW-0175">Coiled coil</keyword>
<feature type="coiled-coil region" evidence="1">
    <location>
        <begin position="82"/>
        <end position="171"/>
    </location>
</feature>
<dbReference type="Proteomes" id="UP000886381">
    <property type="component" value="Unassembled WGS sequence"/>
</dbReference>
<accession>A0A7V0LUM8</accession>
<reference evidence="2" key="1">
    <citation type="journal article" date="2020" name="mSystems">
        <title>Genome- and Community-Level Interaction Insights into Carbon Utilization and Element Cycling Functions of Hydrothermarchaeota in Hydrothermal Sediment.</title>
        <authorList>
            <person name="Zhou Z."/>
            <person name="Liu Y."/>
            <person name="Xu W."/>
            <person name="Pan J."/>
            <person name="Luo Z.H."/>
            <person name="Li M."/>
        </authorList>
    </citation>
    <scope>NUCLEOTIDE SEQUENCE [LARGE SCALE GENOMIC DNA]</scope>
    <source>
        <strain evidence="2">HyVt-28</strain>
    </source>
</reference>
<evidence type="ECO:0008006" key="3">
    <source>
        <dbReference type="Google" id="ProtNLM"/>
    </source>
</evidence>
<gene>
    <name evidence="2" type="ORF">ENH14_02565</name>
</gene>
<proteinExistence type="predicted"/>
<name>A0A7V0LUM8_UNCW3</name>
<dbReference type="AlphaFoldDB" id="A0A7V0LUM8"/>